<evidence type="ECO:0000256" key="2">
    <source>
        <dbReference type="ARBA" id="ARBA00022448"/>
    </source>
</evidence>
<dbReference type="PROSITE" id="PS51318">
    <property type="entry name" value="TAT"/>
    <property type="match status" value="1"/>
</dbReference>
<comment type="caution">
    <text evidence="6">The sequence shown here is derived from an EMBL/GenBank/DDBJ whole genome shotgun (WGS) entry which is preliminary data.</text>
</comment>
<dbReference type="eggNOG" id="arCOG01534">
    <property type="taxonomic scope" value="Archaea"/>
</dbReference>
<dbReference type="STRING" id="1324957.K933_12371"/>
<dbReference type="GO" id="GO:1904680">
    <property type="term" value="F:peptide transmembrane transporter activity"/>
    <property type="evidence" value="ECO:0007669"/>
    <property type="project" value="TreeGrafter"/>
</dbReference>
<dbReference type="Pfam" id="PF00496">
    <property type="entry name" value="SBP_bac_5"/>
    <property type="match status" value="1"/>
</dbReference>
<organism evidence="6 7">
    <name type="scientific">Candidatus Halobonum tyrrellensis G22</name>
    <dbReference type="NCBI Taxonomy" id="1324957"/>
    <lineage>
        <taxon>Archaea</taxon>
        <taxon>Methanobacteriati</taxon>
        <taxon>Methanobacteriota</taxon>
        <taxon>Stenosarchaea group</taxon>
        <taxon>Halobacteria</taxon>
        <taxon>Halobacteriales</taxon>
        <taxon>Haloferacaceae</taxon>
        <taxon>Candidatus Halobonum</taxon>
    </lineage>
</organism>
<evidence type="ECO:0000259" key="5">
    <source>
        <dbReference type="Pfam" id="PF00496"/>
    </source>
</evidence>
<dbReference type="InterPro" id="IPR006311">
    <property type="entry name" value="TAT_signal"/>
</dbReference>
<gene>
    <name evidence="6" type="ORF">K933_12371</name>
</gene>
<proteinExistence type="inferred from homology"/>
<evidence type="ECO:0000313" key="6">
    <source>
        <dbReference type="EMBL" id="ESP87789.1"/>
    </source>
</evidence>
<evidence type="ECO:0000256" key="1">
    <source>
        <dbReference type="ARBA" id="ARBA00005695"/>
    </source>
</evidence>
<evidence type="ECO:0000256" key="4">
    <source>
        <dbReference type="SAM" id="MobiDB-lite"/>
    </source>
</evidence>
<comment type="similarity">
    <text evidence="1">Belongs to the bacterial solute-binding protein 5 family.</text>
</comment>
<keyword evidence="3" id="KW-0732">Signal</keyword>
<dbReference type="PANTHER" id="PTHR30290">
    <property type="entry name" value="PERIPLASMIC BINDING COMPONENT OF ABC TRANSPORTER"/>
    <property type="match status" value="1"/>
</dbReference>
<dbReference type="PATRIC" id="fig|1324957.4.peg.2513"/>
<feature type="compositionally biased region" description="Low complexity" evidence="4">
    <location>
        <begin position="42"/>
        <end position="61"/>
    </location>
</feature>
<keyword evidence="2" id="KW-0813">Transport</keyword>
<name>V4HIP9_9EURY</name>
<protein>
    <submittedName>
        <fullName evidence="6">Extracellular solute-binding protein family 5</fullName>
    </submittedName>
</protein>
<dbReference type="Gene3D" id="3.90.76.10">
    <property type="entry name" value="Dipeptide-binding Protein, Domain 1"/>
    <property type="match status" value="1"/>
</dbReference>
<reference evidence="6 7" key="1">
    <citation type="journal article" date="2013" name="Genome Announc.">
        <title>Draft Genome Sequence of 'Candidatus Halobonum tyrrellensis' Strain G22, Isolated from the Hypersaline Waters of Lake Tyrrell, Australia.</title>
        <authorList>
            <person name="Ugalde J.A."/>
            <person name="Narasingarao P."/>
            <person name="Kuo S."/>
            <person name="Podell S."/>
            <person name="Allen E.E."/>
        </authorList>
    </citation>
    <scope>NUCLEOTIDE SEQUENCE [LARGE SCALE GENOMIC DNA]</scope>
    <source>
        <strain evidence="6 7">G22</strain>
    </source>
</reference>
<dbReference type="OrthoDB" id="194307at2157"/>
<keyword evidence="7" id="KW-1185">Reference proteome</keyword>
<accession>V4HIP9</accession>
<sequence>MSNEDTTRRRFLSAAGSAAAAAALAGCSGNGGDDATTEGDADTTASTGTDTATGTEAAETTELPEPETREGYLQRANLVAHEQAPWIFLNRQYSVYGKSNAIEWEARRDERIDAYDIAPAGDGGEDVLITQGQLDSGLDPHDHRETTTDNVVLQAYEGVLARDAEGSVIPMLATEYERVEDGVVEFVVRDDVTFHNGDPLTPEDVAFSINRIVQSDVGGLESPQSDQLSGVTGAEVADSEARTVRVESENLNPIVFALFASYCDIMQQSWVEEHENAYINQHMNGTGPFVLSNYEQGVSVEFERNEEYWQEPAAISTLTFEGASEASTRVNTLLSGESDIIVNVPPQDVSRVDSNESTSVAAVPSTRIIYNGLRTDVEPFDSVEFRRAMNYAVNLDSIVENVLQTFGAPTGQPTLEGFTGYNSDVDPYPHDPDRAEQLVEESGYGGAELTLHTPVGRYLKDVEIARAVASQIDELPNVSASVEQREFASLTDELLTGSIEDKPHWFLIGWGNATFDASQTLIPLMTSEGVLTTFQSERFDSLVENAQGLPGDN</sequence>
<dbReference type="PANTHER" id="PTHR30290:SF9">
    <property type="entry name" value="OLIGOPEPTIDE-BINDING PROTEIN APPA"/>
    <property type="match status" value="1"/>
</dbReference>
<dbReference type="AlphaFoldDB" id="V4HIP9"/>
<dbReference type="RefSeq" id="WP_023395050.1">
    <property type="nucleotide sequence ID" value="NZ_ASGZ01000044.1"/>
</dbReference>
<feature type="region of interest" description="Disordered" evidence="4">
    <location>
        <begin position="26"/>
        <end position="68"/>
    </location>
</feature>
<dbReference type="GO" id="GO:0015833">
    <property type="term" value="P:peptide transport"/>
    <property type="evidence" value="ECO:0007669"/>
    <property type="project" value="TreeGrafter"/>
</dbReference>
<dbReference type="Gene3D" id="3.40.190.10">
    <property type="entry name" value="Periplasmic binding protein-like II"/>
    <property type="match status" value="1"/>
</dbReference>
<evidence type="ECO:0000256" key="3">
    <source>
        <dbReference type="ARBA" id="ARBA00022729"/>
    </source>
</evidence>
<evidence type="ECO:0000313" key="7">
    <source>
        <dbReference type="Proteomes" id="UP000017840"/>
    </source>
</evidence>
<dbReference type="Proteomes" id="UP000017840">
    <property type="component" value="Unassembled WGS sequence"/>
</dbReference>
<dbReference type="InterPro" id="IPR000914">
    <property type="entry name" value="SBP_5_dom"/>
</dbReference>
<dbReference type="EMBL" id="ASGZ01000044">
    <property type="protein sequence ID" value="ESP87789.1"/>
    <property type="molecule type" value="Genomic_DNA"/>
</dbReference>
<dbReference type="InterPro" id="IPR039424">
    <property type="entry name" value="SBP_5"/>
</dbReference>
<feature type="domain" description="Solute-binding protein family 5" evidence="5">
    <location>
        <begin position="168"/>
        <end position="528"/>
    </location>
</feature>
<dbReference type="Gene3D" id="3.10.105.10">
    <property type="entry name" value="Dipeptide-binding Protein, Domain 3"/>
    <property type="match status" value="1"/>
</dbReference>
<dbReference type="SUPFAM" id="SSF53850">
    <property type="entry name" value="Periplasmic binding protein-like II"/>
    <property type="match status" value="1"/>
</dbReference>